<dbReference type="EMBL" id="JABANM010028962">
    <property type="protein sequence ID" value="KAF4708801.1"/>
    <property type="molecule type" value="Genomic_DNA"/>
</dbReference>
<dbReference type="AlphaFoldDB" id="A0A7J6QKX4"/>
<dbReference type="Proteomes" id="UP000574390">
    <property type="component" value="Unassembled WGS sequence"/>
</dbReference>
<sequence>MAIAGTRGEVNGRQVQASSPPSAKGITAERCCHGSVNTVEDHQPVQRGNPACWVGEFTFKLCCSTEDYGSRGNPTCWNDEFTFERCCHESYLEGVDLPAPEFQGNPDCWLGNFQYDNCCNTLEHGADGDPQCFTDDTYSFKNCCLQRSFQ</sequence>
<accession>A0A7J6QKX4</accession>
<protein>
    <submittedName>
        <fullName evidence="2">Uncharacterized protein</fullName>
    </submittedName>
</protein>
<gene>
    <name evidence="2" type="ORF">FOZ62_010485</name>
</gene>
<evidence type="ECO:0000313" key="3">
    <source>
        <dbReference type="Proteomes" id="UP000574390"/>
    </source>
</evidence>
<evidence type="ECO:0000313" key="2">
    <source>
        <dbReference type="EMBL" id="KAF4708801.1"/>
    </source>
</evidence>
<feature type="region of interest" description="Disordered" evidence="1">
    <location>
        <begin position="1"/>
        <end position="26"/>
    </location>
</feature>
<organism evidence="2 3">
    <name type="scientific">Perkinsus olseni</name>
    <name type="common">Perkinsus atlanticus</name>
    <dbReference type="NCBI Taxonomy" id="32597"/>
    <lineage>
        <taxon>Eukaryota</taxon>
        <taxon>Sar</taxon>
        <taxon>Alveolata</taxon>
        <taxon>Perkinsozoa</taxon>
        <taxon>Perkinsea</taxon>
        <taxon>Perkinsida</taxon>
        <taxon>Perkinsidae</taxon>
        <taxon>Perkinsus</taxon>
    </lineage>
</organism>
<name>A0A7J6QKX4_PEROL</name>
<proteinExistence type="predicted"/>
<evidence type="ECO:0000256" key="1">
    <source>
        <dbReference type="SAM" id="MobiDB-lite"/>
    </source>
</evidence>
<reference evidence="2 3" key="1">
    <citation type="submission" date="2020-04" db="EMBL/GenBank/DDBJ databases">
        <title>Perkinsus olseni comparative genomics.</title>
        <authorList>
            <person name="Bogema D.R."/>
        </authorList>
    </citation>
    <scope>NUCLEOTIDE SEQUENCE [LARGE SCALE GENOMIC DNA]</scope>
    <source>
        <strain evidence="2">ATCC PRA-205</strain>
    </source>
</reference>
<comment type="caution">
    <text evidence="2">The sequence shown here is derived from an EMBL/GenBank/DDBJ whole genome shotgun (WGS) entry which is preliminary data.</text>
</comment>